<gene>
    <name evidence="10" type="ORF">GUITHDRAFT_52901</name>
</gene>
<evidence type="ECO:0000256" key="3">
    <source>
        <dbReference type="ARBA" id="ARBA00022729"/>
    </source>
</evidence>
<dbReference type="EMBL" id="JH993054">
    <property type="protein sequence ID" value="EKX37833.1"/>
    <property type="molecule type" value="Genomic_DNA"/>
</dbReference>
<proteinExistence type="predicted"/>
<dbReference type="KEGG" id="gtt:GUITHDRAFT_52901"/>
<feature type="non-terminal residue" evidence="10">
    <location>
        <position position="78"/>
    </location>
</feature>
<dbReference type="AlphaFoldDB" id="L1INK3"/>
<reference evidence="11" key="3">
    <citation type="submission" date="2015-06" db="UniProtKB">
        <authorList>
            <consortium name="EnsemblProtists"/>
        </authorList>
    </citation>
    <scope>IDENTIFICATION</scope>
</reference>
<dbReference type="Pfam" id="PF00530">
    <property type="entry name" value="SRCR"/>
    <property type="match status" value="1"/>
</dbReference>
<keyword evidence="12" id="KW-1185">Reference proteome</keyword>
<dbReference type="InterPro" id="IPR036772">
    <property type="entry name" value="SRCR-like_dom_sf"/>
</dbReference>
<dbReference type="HOGENOM" id="CLU_002555_6_2_1"/>
<keyword evidence="5" id="KW-1133">Transmembrane helix</keyword>
<evidence type="ECO:0000256" key="5">
    <source>
        <dbReference type="ARBA" id="ARBA00022989"/>
    </source>
</evidence>
<dbReference type="SMART" id="SM00202">
    <property type="entry name" value="SR"/>
    <property type="match status" value="1"/>
</dbReference>
<keyword evidence="8" id="KW-0325">Glycoprotein</keyword>
<accession>L1INK3</accession>
<evidence type="ECO:0000259" key="9">
    <source>
        <dbReference type="PROSITE" id="PS50287"/>
    </source>
</evidence>
<dbReference type="GO" id="GO:0016020">
    <property type="term" value="C:membrane"/>
    <property type="evidence" value="ECO:0007669"/>
    <property type="project" value="UniProtKB-SubCell"/>
</dbReference>
<keyword evidence="4" id="KW-0677">Repeat</keyword>
<dbReference type="OMA" id="DEWDIHD"/>
<dbReference type="OrthoDB" id="422749at2759"/>
<sequence length="78" mass="8342">RVEVDHEGTWGTVCGYSDAFSDAGAQVVCRQVGCPTEGVQWKKLGGGSGPIWMDYVDCTGAEQTLQTCPFAGWGDHEC</sequence>
<keyword evidence="3" id="KW-0732">Signal</keyword>
<dbReference type="PANTHER" id="PTHR48071:SF18">
    <property type="entry name" value="DELETED IN MALIGNANT BRAIN TUMORS 1 PROTEIN-RELATED"/>
    <property type="match status" value="1"/>
</dbReference>
<evidence type="ECO:0000256" key="1">
    <source>
        <dbReference type="ARBA" id="ARBA00004167"/>
    </source>
</evidence>
<dbReference type="InterPro" id="IPR001190">
    <property type="entry name" value="SRCR"/>
</dbReference>
<evidence type="ECO:0000313" key="12">
    <source>
        <dbReference type="Proteomes" id="UP000011087"/>
    </source>
</evidence>
<dbReference type="PRINTS" id="PR00258">
    <property type="entry name" value="SPERACTRCPTR"/>
</dbReference>
<comment type="subcellular location">
    <subcellularLocation>
        <location evidence="1">Membrane</location>
        <topology evidence="1">Single-pass membrane protein</topology>
    </subcellularLocation>
</comment>
<reference evidence="10 12" key="1">
    <citation type="journal article" date="2012" name="Nature">
        <title>Algal genomes reveal evolutionary mosaicism and the fate of nucleomorphs.</title>
        <authorList>
            <consortium name="DOE Joint Genome Institute"/>
            <person name="Curtis B.A."/>
            <person name="Tanifuji G."/>
            <person name="Burki F."/>
            <person name="Gruber A."/>
            <person name="Irimia M."/>
            <person name="Maruyama S."/>
            <person name="Arias M.C."/>
            <person name="Ball S.G."/>
            <person name="Gile G.H."/>
            <person name="Hirakawa Y."/>
            <person name="Hopkins J.F."/>
            <person name="Kuo A."/>
            <person name="Rensing S.A."/>
            <person name="Schmutz J."/>
            <person name="Symeonidi A."/>
            <person name="Elias M."/>
            <person name="Eveleigh R.J."/>
            <person name="Herman E.K."/>
            <person name="Klute M.J."/>
            <person name="Nakayama T."/>
            <person name="Obornik M."/>
            <person name="Reyes-Prieto A."/>
            <person name="Armbrust E.V."/>
            <person name="Aves S.J."/>
            <person name="Beiko R.G."/>
            <person name="Coutinho P."/>
            <person name="Dacks J.B."/>
            <person name="Durnford D.G."/>
            <person name="Fast N.M."/>
            <person name="Green B.R."/>
            <person name="Grisdale C.J."/>
            <person name="Hempel F."/>
            <person name="Henrissat B."/>
            <person name="Hoppner M.P."/>
            <person name="Ishida K."/>
            <person name="Kim E."/>
            <person name="Koreny L."/>
            <person name="Kroth P.G."/>
            <person name="Liu Y."/>
            <person name="Malik S.B."/>
            <person name="Maier U.G."/>
            <person name="McRose D."/>
            <person name="Mock T."/>
            <person name="Neilson J.A."/>
            <person name="Onodera N.T."/>
            <person name="Poole A.M."/>
            <person name="Pritham E.J."/>
            <person name="Richards T.A."/>
            <person name="Rocap G."/>
            <person name="Roy S.W."/>
            <person name="Sarai C."/>
            <person name="Schaack S."/>
            <person name="Shirato S."/>
            <person name="Slamovits C.H."/>
            <person name="Spencer D.F."/>
            <person name="Suzuki S."/>
            <person name="Worden A.Z."/>
            <person name="Zauner S."/>
            <person name="Barry K."/>
            <person name="Bell C."/>
            <person name="Bharti A.K."/>
            <person name="Crow J.A."/>
            <person name="Grimwood J."/>
            <person name="Kramer R."/>
            <person name="Lindquist E."/>
            <person name="Lucas S."/>
            <person name="Salamov A."/>
            <person name="McFadden G.I."/>
            <person name="Lane C.E."/>
            <person name="Keeling P.J."/>
            <person name="Gray M.W."/>
            <person name="Grigoriev I.V."/>
            <person name="Archibald J.M."/>
        </authorList>
    </citation>
    <scope>NUCLEOTIDE SEQUENCE</scope>
    <source>
        <strain evidence="10 12">CCMP2712</strain>
    </source>
</reference>
<evidence type="ECO:0000256" key="7">
    <source>
        <dbReference type="ARBA" id="ARBA00023157"/>
    </source>
</evidence>
<reference evidence="12" key="2">
    <citation type="submission" date="2012-11" db="EMBL/GenBank/DDBJ databases">
        <authorList>
            <person name="Kuo A."/>
            <person name="Curtis B.A."/>
            <person name="Tanifuji G."/>
            <person name="Burki F."/>
            <person name="Gruber A."/>
            <person name="Irimia M."/>
            <person name="Maruyama S."/>
            <person name="Arias M.C."/>
            <person name="Ball S.G."/>
            <person name="Gile G.H."/>
            <person name="Hirakawa Y."/>
            <person name="Hopkins J.F."/>
            <person name="Rensing S.A."/>
            <person name="Schmutz J."/>
            <person name="Symeonidi A."/>
            <person name="Elias M."/>
            <person name="Eveleigh R.J."/>
            <person name="Herman E.K."/>
            <person name="Klute M.J."/>
            <person name="Nakayama T."/>
            <person name="Obornik M."/>
            <person name="Reyes-Prieto A."/>
            <person name="Armbrust E.V."/>
            <person name="Aves S.J."/>
            <person name="Beiko R.G."/>
            <person name="Coutinho P."/>
            <person name="Dacks J.B."/>
            <person name="Durnford D.G."/>
            <person name="Fast N.M."/>
            <person name="Green B.R."/>
            <person name="Grisdale C."/>
            <person name="Hempe F."/>
            <person name="Henrissat B."/>
            <person name="Hoppner M.P."/>
            <person name="Ishida K.-I."/>
            <person name="Kim E."/>
            <person name="Koreny L."/>
            <person name="Kroth P.G."/>
            <person name="Liu Y."/>
            <person name="Malik S.-B."/>
            <person name="Maier U.G."/>
            <person name="McRose D."/>
            <person name="Mock T."/>
            <person name="Neilson J.A."/>
            <person name="Onodera N.T."/>
            <person name="Poole A.M."/>
            <person name="Pritham E.J."/>
            <person name="Richards T.A."/>
            <person name="Rocap G."/>
            <person name="Roy S.W."/>
            <person name="Sarai C."/>
            <person name="Schaack S."/>
            <person name="Shirato S."/>
            <person name="Slamovits C.H."/>
            <person name="Spencer D.F."/>
            <person name="Suzuki S."/>
            <person name="Worden A.Z."/>
            <person name="Zauner S."/>
            <person name="Barry K."/>
            <person name="Bell C."/>
            <person name="Bharti A.K."/>
            <person name="Crow J.A."/>
            <person name="Grimwood J."/>
            <person name="Kramer R."/>
            <person name="Lindquist E."/>
            <person name="Lucas S."/>
            <person name="Salamov A."/>
            <person name="McFadden G.I."/>
            <person name="Lane C.E."/>
            <person name="Keeling P.J."/>
            <person name="Gray M.W."/>
            <person name="Grigoriev I.V."/>
            <person name="Archibald J.M."/>
        </authorList>
    </citation>
    <scope>NUCLEOTIDE SEQUENCE</scope>
    <source>
        <strain evidence="12">CCMP2712</strain>
    </source>
</reference>
<evidence type="ECO:0000313" key="10">
    <source>
        <dbReference type="EMBL" id="EKX37833.1"/>
    </source>
</evidence>
<evidence type="ECO:0000256" key="4">
    <source>
        <dbReference type="ARBA" id="ARBA00022737"/>
    </source>
</evidence>
<dbReference type="EnsemblProtists" id="EKX37833">
    <property type="protein sequence ID" value="EKX37833"/>
    <property type="gene ID" value="GUITHDRAFT_52901"/>
</dbReference>
<protein>
    <recommendedName>
        <fullName evidence="9">SRCR domain-containing protein</fullName>
    </recommendedName>
</protein>
<feature type="domain" description="SRCR" evidence="9">
    <location>
        <begin position="1"/>
        <end position="78"/>
    </location>
</feature>
<dbReference type="Gene3D" id="3.10.250.10">
    <property type="entry name" value="SRCR-like domain"/>
    <property type="match status" value="1"/>
</dbReference>
<evidence type="ECO:0000256" key="2">
    <source>
        <dbReference type="ARBA" id="ARBA00022692"/>
    </source>
</evidence>
<feature type="non-terminal residue" evidence="10">
    <location>
        <position position="1"/>
    </location>
</feature>
<dbReference type="Proteomes" id="UP000011087">
    <property type="component" value="Unassembled WGS sequence"/>
</dbReference>
<keyword evidence="6" id="KW-0472">Membrane</keyword>
<dbReference type="PANTHER" id="PTHR48071">
    <property type="entry name" value="SRCR DOMAIN-CONTAINING PROTEIN"/>
    <property type="match status" value="1"/>
</dbReference>
<name>L1INK3_GUITC</name>
<evidence type="ECO:0000313" key="11">
    <source>
        <dbReference type="EnsemblProtists" id="EKX37833"/>
    </source>
</evidence>
<dbReference type="FunFam" id="3.10.250.10:FF:000016">
    <property type="entry name" value="Scavenger receptor cysteine-rich protein type 12"/>
    <property type="match status" value="1"/>
</dbReference>
<evidence type="ECO:0000256" key="6">
    <source>
        <dbReference type="ARBA" id="ARBA00023136"/>
    </source>
</evidence>
<dbReference type="SUPFAM" id="SSF56487">
    <property type="entry name" value="SRCR-like"/>
    <property type="match status" value="1"/>
</dbReference>
<dbReference type="PaxDb" id="55529-EKX37833"/>
<keyword evidence="2" id="KW-0812">Transmembrane</keyword>
<organism evidence="10">
    <name type="scientific">Guillardia theta (strain CCMP2712)</name>
    <name type="common">Cryptophyte</name>
    <dbReference type="NCBI Taxonomy" id="905079"/>
    <lineage>
        <taxon>Eukaryota</taxon>
        <taxon>Cryptophyceae</taxon>
        <taxon>Pyrenomonadales</taxon>
        <taxon>Geminigeraceae</taxon>
        <taxon>Guillardia</taxon>
    </lineage>
</organism>
<keyword evidence="7" id="KW-1015">Disulfide bond</keyword>
<dbReference type="PROSITE" id="PS50287">
    <property type="entry name" value="SRCR_2"/>
    <property type="match status" value="1"/>
</dbReference>
<dbReference type="RefSeq" id="XP_005824813.1">
    <property type="nucleotide sequence ID" value="XM_005824756.1"/>
</dbReference>
<evidence type="ECO:0000256" key="8">
    <source>
        <dbReference type="ARBA" id="ARBA00023180"/>
    </source>
</evidence>
<dbReference type="STRING" id="905079.L1INK3"/>
<dbReference type="GeneID" id="17294612"/>